<dbReference type="Gene3D" id="1.20.58.110">
    <property type="entry name" value="Ribosomal protein S20"/>
    <property type="match status" value="1"/>
</dbReference>
<dbReference type="NCBIfam" id="TIGR00029">
    <property type="entry name" value="S20"/>
    <property type="match status" value="1"/>
</dbReference>
<protein>
    <recommendedName>
        <fullName evidence="5 6">Small ribosomal subunit protein bS20</fullName>
    </recommendedName>
</protein>
<gene>
    <name evidence="6" type="primary">rpsT</name>
    <name evidence="8" type="ORF">UR67_C0010G0017</name>
</gene>
<evidence type="ECO:0000256" key="7">
    <source>
        <dbReference type="SAM" id="MobiDB-lite"/>
    </source>
</evidence>
<dbReference type="Pfam" id="PF01649">
    <property type="entry name" value="Ribosomal_S20p"/>
    <property type="match status" value="1"/>
</dbReference>
<dbReference type="SUPFAM" id="SSF46992">
    <property type="entry name" value="Ribosomal protein S20"/>
    <property type="match status" value="1"/>
</dbReference>
<dbReference type="GO" id="GO:0003735">
    <property type="term" value="F:structural constituent of ribosome"/>
    <property type="evidence" value="ECO:0007669"/>
    <property type="project" value="InterPro"/>
</dbReference>
<keyword evidence="3 6" id="KW-0689">Ribosomal protein</keyword>
<proteinExistence type="inferred from homology"/>
<keyword evidence="4 6" id="KW-0687">Ribonucleoprotein</keyword>
<dbReference type="InterPro" id="IPR036510">
    <property type="entry name" value="Ribosomal_bS20_sf"/>
</dbReference>
<evidence type="ECO:0000256" key="4">
    <source>
        <dbReference type="ARBA" id="ARBA00023274"/>
    </source>
</evidence>
<evidence type="ECO:0000256" key="2">
    <source>
        <dbReference type="ARBA" id="ARBA00022884"/>
    </source>
</evidence>
<organism evidence="8 9">
    <name type="scientific">candidate division CPR3 bacterium GW2011_GWF2_35_18</name>
    <dbReference type="NCBI Taxonomy" id="1618350"/>
    <lineage>
        <taxon>Bacteria</taxon>
        <taxon>Bacteria division CPR3</taxon>
    </lineage>
</organism>
<dbReference type="InterPro" id="IPR002583">
    <property type="entry name" value="Ribosomal_bS20"/>
</dbReference>
<evidence type="ECO:0000313" key="9">
    <source>
        <dbReference type="Proteomes" id="UP000034581"/>
    </source>
</evidence>
<name>A0A0G0BHM6_UNCC3</name>
<accession>A0A0G0BHM6</accession>
<dbReference type="AlphaFoldDB" id="A0A0G0BHM6"/>
<dbReference type="STRING" id="1618350.UR67_C0010G0017"/>
<keyword evidence="1 6" id="KW-0699">rRNA-binding</keyword>
<dbReference type="HAMAP" id="MF_00500">
    <property type="entry name" value="Ribosomal_bS20"/>
    <property type="match status" value="1"/>
</dbReference>
<feature type="region of interest" description="Disordered" evidence="7">
    <location>
        <begin position="69"/>
        <end position="106"/>
    </location>
</feature>
<dbReference type="GO" id="GO:0019843">
    <property type="term" value="F:rRNA binding"/>
    <property type="evidence" value="ECO:0007669"/>
    <property type="project" value="UniProtKB-UniRule"/>
</dbReference>
<dbReference type="GO" id="GO:1990904">
    <property type="term" value="C:ribonucleoprotein complex"/>
    <property type="evidence" value="ECO:0007669"/>
    <property type="project" value="UniProtKB-KW"/>
</dbReference>
<dbReference type="GO" id="GO:0005840">
    <property type="term" value="C:ribosome"/>
    <property type="evidence" value="ECO:0007669"/>
    <property type="project" value="UniProtKB-KW"/>
</dbReference>
<dbReference type="Proteomes" id="UP000034581">
    <property type="component" value="Unassembled WGS sequence"/>
</dbReference>
<evidence type="ECO:0000256" key="3">
    <source>
        <dbReference type="ARBA" id="ARBA00022980"/>
    </source>
</evidence>
<evidence type="ECO:0000313" key="8">
    <source>
        <dbReference type="EMBL" id="KKP68933.1"/>
    </source>
</evidence>
<evidence type="ECO:0000256" key="1">
    <source>
        <dbReference type="ARBA" id="ARBA00022730"/>
    </source>
</evidence>
<keyword evidence="2 6" id="KW-0694">RNA-binding</keyword>
<feature type="compositionally biased region" description="Basic residues" evidence="7">
    <location>
        <begin position="97"/>
        <end position="106"/>
    </location>
</feature>
<comment type="function">
    <text evidence="6">Binds directly to 16S ribosomal RNA.</text>
</comment>
<evidence type="ECO:0000256" key="6">
    <source>
        <dbReference type="HAMAP-Rule" id="MF_00500"/>
    </source>
</evidence>
<feature type="region of interest" description="Disordered" evidence="7">
    <location>
        <begin position="1"/>
        <end position="20"/>
    </location>
</feature>
<feature type="compositionally biased region" description="Basic residues" evidence="7">
    <location>
        <begin position="72"/>
        <end position="84"/>
    </location>
</feature>
<comment type="caution">
    <text evidence="8">The sequence shown here is derived from an EMBL/GenBank/DDBJ whole genome shotgun (WGS) entry which is preliminary data.</text>
</comment>
<comment type="similarity">
    <text evidence="6">Belongs to the bacterial ribosomal protein bS20 family.</text>
</comment>
<evidence type="ECO:0000256" key="5">
    <source>
        <dbReference type="ARBA" id="ARBA00035136"/>
    </source>
</evidence>
<dbReference type="GO" id="GO:0006412">
    <property type="term" value="P:translation"/>
    <property type="evidence" value="ECO:0007669"/>
    <property type="project" value="UniProtKB-UniRule"/>
</dbReference>
<dbReference type="EMBL" id="LBQB01000010">
    <property type="protein sequence ID" value="KKP68933.1"/>
    <property type="molecule type" value="Genomic_DNA"/>
</dbReference>
<reference evidence="8 9" key="1">
    <citation type="journal article" date="2015" name="Nature">
        <title>rRNA introns, odd ribosomes, and small enigmatic genomes across a large radiation of phyla.</title>
        <authorList>
            <person name="Brown C.T."/>
            <person name="Hug L.A."/>
            <person name="Thomas B.C."/>
            <person name="Sharon I."/>
            <person name="Castelle C.J."/>
            <person name="Singh A."/>
            <person name="Wilkins M.J."/>
            <person name="Williams K.H."/>
            <person name="Banfield J.F."/>
        </authorList>
    </citation>
    <scope>NUCLEOTIDE SEQUENCE [LARGE SCALE GENOMIC DNA]</scope>
</reference>
<sequence>MPVTKTATRALRKSKNKETRNKIVRGKIKDVIRKLKKGIEGKSKIDLNESLKQAYKTLDKAAKERVIDKNKASRLKSRLSKKIAKISDSPKAEVKTKKAKTKKKKS</sequence>